<reference evidence="2" key="3">
    <citation type="submission" date="2011-05" db="EMBL/GenBank/DDBJ databases">
        <title>Complete sequence of Methylomonas methanica MC09.</title>
        <authorList>
            <consortium name="US DOE Joint Genome Institute"/>
            <person name="Lucas S."/>
            <person name="Han J."/>
            <person name="Lapidus A."/>
            <person name="Cheng J.-F."/>
            <person name="Goodwin L."/>
            <person name="Pitluck S."/>
            <person name="Peters L."/>
            <person name="Mikhailova N."/>
            <person name="Teshima H."/>
            <person name="Han C."/>
            <person name="Tapia R."/>
            <person name="Land M."/>
            <person name="Hauser L."/>
            <person name="Kyrpides N."/>
            <person name="Ivanova N."/>
            <person name="Pagani I."/>
            <person name="Stein L."/>
            <person name="Woyke T."/>
        </authorList>
    </citation>
    <scope>NUCLEOTIDE SEQUENCE [LARGE SCALE GENOMIC DNA]</scope>
    <source>
        <strain evidence="2">MC09</strain>
    </source>
</reference>
<accession>G0A3T2</accession>
<reference key="2">
    <citation type="submission" date="2011-05" db="EMBL/GenBank/DDBJ databases">
        <title>Complete genome sequence of the aerobic marine methanotroph Methylomonas methanica MC09.</title>
        <authorList>
            <person name="Boden R."/>
            <person name="Cunliffe M."/>
            <person name="Scanlan J."/>
            <person name="Moussard H."/>
            <person name="Kits K.D."/>
            <person name="Klotz M."/>
            <person name="Jetten M."/>
            <person name="Vuilleumier S."/>
            <person name="Han J."/>
            <person name="Peters L."/>
            <person name="Mikhailova N."/>
            <person name="Teshima H."/>
            <person name="Tapia R."/>
            <person name="Kyrpides N."/>
            <person name="Ivanova N."/>
            <person name="Pagani I."/>
            <person name="Cheng J.-F."/>
            <person name="Goodwin L."/>
            <person name="Han C."/>
            <person name="Hauser L."/>
            <person name="Land M."/>
            <person name="Lapidus A."/>
            <person name="Lucas S."/>
            <person name="Pitluck S."/>
            <person name="Woyke T."/>
            <person name="Stein L.Y."/>
            <person name="Murrell C."/>
        </authorList>
    </citation>
    <scope>NUCLEOTIDE SEQUENCE</scope>
    <source>
        <strain>MC09</strain>
    </source>
</reference>
<sequence>MATRAEIKAQTLQIIGTFGERMKFSRELCGLSGINASKMLGYDNSSKLSKVELASDTNSVPLWLIPKAAEVYGVSADFLLGLSDHWQRDPERVQQAQMENILEHATKAQDEAIRSTYSQISFLSNAVVAANTKVGQIKATLKRFAELNPGFEDMKCGARLVRLINEANQETSRVANSLNNGFQ</sequence>
<dbReference type="AlphaFoldDB" id="G0A3T2"/>
<reference evidence="1 2" key="1">
    <citation type="journal article" date="2011" name="J. Bacteriol.">
        <title>Complete Genome Sequence of the Aerobic Marine Methanotroph Methylomonas methanica MC09.</title>
        <authorList>
            <person name="Boden R."/>
            <person name="Cunliffe M."/>
            <person name="Scanlan J."/>
            <person name="Moussard H."/>
            <person name="Kits K.D."/>
            <person name="Klotz M.G."/>
            <person name="Jetten M.S."/>
            <person name="Vuilleumier S."/>
            <person name="Han J."/>
            <person name="Peters L."/>
            <person name="Mikhailova N."/>
            <person name="Teshima H."/>
            <person name="Tapia R."/>
            <person name="Kyrpides N."/>
            <person name="Ivanova N."/>
            <person name="Pagani I."/>
            <person name="Cheng J.F."/>
            <person name="Goodwin L."/>
            <person name="Han C."/>
            <person name="Hauser L."/>
            <person name="Land M.L."/>
            <person name="Lapidus A."/>
            <person name="Lucas S."/>
            <person name="Pitluck S."/>
            <person name="Woyke T."/>
            <person name="Stein L."/>
            <person name="Murrell J.C."/>
        </authorList>
    </citation>
    <scope>NUCLEOTIDE SEQUENCE [LARGE SCALE GENOMIC DNA]</scope>
    <source>
        <strain evidence="1 2">MC09</strain>
    </source>
</reference>
<dbReference type="EMBL" id="CP002738">
    <property type="protein sequence ID" value="AEG02704.1"/>
    <property type="molecule type" value="Genomic_DNA"/>
</dbReference>
<proteinExistence type="predicted"/>
<organism evidence="1 2">
    <name type="scientific">Methylomonas methanica (strain DSM 25384 / MC09)</name>
    <dbReference type="NCBI Taxonomy" id="857087"/>
    <lineage>
        <taxon>Bacteria</taxon>
        <taxon>Pseudomonadati</taxon>
        <taxon>Pseudomonadota</taxon>
        <taxon>Gammaproteobacteria</taxon>
        <taxon>Methylococcales</taxon>
        <taxon>Methylococcaceae</taxon>
        <taxon>Methylomonas</taxon>
    </lineage>
</organism>
<dbReference type="eggNOG" id="COG1476">
    <property type="taxonomic scope" value="Bacteria"/>
</dbReference>
<dbReference type="Proteomes" id="UP000008888">
    <property type="component" value="Chromosome"/>
</dbReference>
<dbReference type="RefSeq" id="WP_013820917.1">
    <property type="nucleotide sequence ID" value="NC_015572.1"/>
</dbReference>
<gene>
    <name evidence="1" type="ordered locus">Metme_4356</name>
</gene>
<dbReference type="KEGG" id="mmt:Metme_4356"/>
<name>G0A3T2_METMM</name>
<dbReference type="HOGENOM" id="CLU_1319887_0_0_6"/>
<dbReference type="STRING" id="857087.Metme_4356"/>
<evidence type="ECO:0000313" key="1">
    <source>
        <dbReference type="EMBL" id="AEG02704.1"/>
    </source>
</evidence>
<evidence type="ECO:0000313" key="2">
    <source>
        <dbReference type="Proteomes" id="UP000008888"/>
    </source>
</evidence>
<protein>
    <submittedName>
        <fullName evidence="1">XRE family transcriptional regulator</fullName>
    </submittedName>
</protein>
<dbReference type="OrthoDB" id="9090778at2"/>
<keyword evidence="2" id="KW-1185">Reference proteome</keyword>